<feature type="region of interest" description="Disordered" evidence="1">
    <location>
        <begin position="190"/>
        <end position="264"/>
    </location>
</feature>
<dbReference type="GO" id="GO:0031297">
    <property type="term" value="P:replication fork processing"/>
    <property type="evidence" value="ECO:0007669"/>
    <property type="project" value="TreeGrafter"/>
</dbReference>
<dbReference type="PANTHER" id="PTHR16434:SF4">
    <property type="entry name" value="ETAA1 ACTIVATOR OF ATR KINASE"/>
    <property type="match status" value="1"/>
</dbReference>
<feature type="region of interest" description="Disordered" evidence="1">
    <location>
        <begin position="319"/>
        <end position="356"/>
    </location>
</feature>
<organism evidence="2 3">
    <name type="scientific">Poecilia latipinna</name>
    <name type="common">sailfin molly</name>
    <dbReference type="NCBI Taxonomy" id="48699"/>
    <lineage>
        <taxon>Eukaryota</taxon>
        <taxon>Metazoa</taxon>
        <taxon>Chordata</taxon>
        <taxon>Craniata</taxon>
        <taxon>Vertebrata</taxon>
        <taxon>Euteleostomi</taxon>
        <taxon>Actinopterygii</taxon>
        <taxon>Neopterygii</taxon>
        <taxon>Teleostei</taxon>
        <taxon>Neoteleostei</taxon>
        <taxon>Acanthomorphata</taxon>
        <taxon>Ovalentaria</taxon>
        <taxon>Atherinomorphae</taxon>
        <taxon>Cyprinodontiformes</taxon>
        <taxon>Poeciliidae</taxon>
        <taxon>Poeciliinae</taxon>
        <taxon>Poecilia</taxon>
    </lineage>
</organism>
<dbReference type="GO" id="GO:0043596">
    <property type="term" value="C:nuclear replication fork"/>
    <property type="evidence" value="ECO:0007669"/>
    <property type="project" value="TreeGrafter"/>
</dbReference>
<dbReference type="Pfam" id="PF15350">
    <property type="entry name" value="ETAA1"/>
    <property type="match status" value="1"/>
</dbReference>
<protein>
    <submittedName>
        <fullName evidence="2">Uncharacterized LOC106964330</fullName>
    </submittedName>
</protein>
<feature type="compositionally biased region" description="Polar residues" evidence="1">
    <location>
        <begin position="340"/>
        <end position="350"/>
    </location>
</feature>
<dbReference type="OrthoDB" id="9378993at2759"/>
<feature type="compositionally biased region" description="Polar residues" evidence="1">
    <location>
        <begin position="223"/>
        <end position="239"/>
    </location>
</feature>
<dbReference type="InterPro" id="IPR029406">
    <property type="entry name" value="ETAA1"/>
</dbReference>
<evidence type="ECO:0000313" key="2">
    <source>
        <dbReference type="Ensembl" id="ENSPLAP00000012293.1"/>
    </source>
</evidence>
<dbReference type="GO" id="GO:2000001">
    <property type="term" value="P:regulation of DNA damage checkpoint"/>
    <property type="evidence" value="ECO:0007669"/>
    <property type="project" value="TreeGrafter"/>
</dbReference>
<feature type="region of interest" description="Disordered" evidence="1">
    <location>
        <begin position="1"/>
        <end position="107"/>
    </location>
</feature>
<dbReference type="GO" id="GO:0043539">
    <property type="term" value="F:protein serine/threonine kinase activator activity"/>
    <property type="evidence" value="ECO:0007669"/>
    <property type="project" value="TreeGrafter"/>
</dbReference>
<feature type="region of interest" description="Disordered" evidence="1">
    <location>
        <begin position="142"/>
        <end position="162"/>
    </location>
</feature>
<dbReference type="PANTHER" id="PTHR16434">
    <property type="entry name" value="EWING'S TUMOR-ASSOCIATED ANTIGEN 1 ETAA1"/>
    <property type="match status" value="1"/>
</dbReference>
<name>A0A3B3UH92_9TELE</name>
<reference evidence="2" key="2">
    <citation type="submission" date="2025-09" db="UniProtKB">
        <authorList>
            <consortium name="Ensembl"/>
        </authorList>
    </citation>
    <scope>IDENTIFICATION</scope>
</reference>
<reference evidence="2" key="1">
    <citation type="submission" date="2025-08" db="UniProtKB">
        <authorList>
            <consortium name="Ensembl"/>
        </authorList>
    </citation>
    <scope>IDENTIFICATION</scope>
</reference>
<proteinExistence type="predicted"/>
<accession>A0A3B3UH92</accession>
<dbReference type="Proteomes" id="UP000261500">
    <property type="component" value="Unplaced"/>
</dbReference>
<evidence type="ECO:0000313" key="3">
    <source>
        <dbReference type="Proteomes" id="UP000261500"/>
    </source>
</evidence>
<dbReference type="KEGG" id="plai:106964330"/>
<sequence length="546" mass="59708">MNGGRRRLEVPAAEEPLTAAGPPRRNRLSRSLRQSQTGAAVVLESTRNRREPEFKTPNRISRTKPSLVPVPGPDSPHNDPDLQQDIVWDAASPSPRRSGTRGKKAAAGGAVNISEIVSRIAPKHGRPRITEPALQQWIGDSAAISCTPDPQGPRAKRRSPRATRVENLLRLARQLDQNLFQNQNLEEVLTEEDQGPGSFGLEPRPDPDFLQDDLDFLFDGPTQMPSRTLSRGPTQNRPGSASLCGSGPAGSRTCSGPGSVQNQLEDDWENDDLLNDSLVLEMTQNPDHFLVPKLCSTQNTAGSGQNWVAPSVGTRTEKENLGPAWNPDWSSGSGKWVQTRPEQNRYSSVSRAPEPGQMCSLEPESQWFWSNPTSRPISDIQPGSVGLDVLGDLDSLFRSEPVWDGPADDLLCEMCEDLENRIQVKMDRTASDQRAALQLTHRTSENRIRPDPAGPAGCSLATAPVKQPIGFQLPPPAVSAVFRNRTGSEPSAAPRQKDTQHFTFRKPADLVTMSTGKGKCSAAEIELKKQQALERRRRRLAVTGTG</sequence>
<dbReference type="STRING" id="48699.ENSPLAP00000012293"/>
<evidence type="ECO:0000256" key="1">
    <source>
        <dbReference type="SAM" id="MobiDB-lite"/>
    </source>
</evidence>
<dbReference type="GeneID" id="106964330"/>
<dbReference type="GeneTree" id="ENSGT00390000009597"/>
<dbReference type="AlphaFoldDB" id="A0A3B3UH92"/>
<keyword evidence="3" id="KW-1185">Reference proteome</keyword>
<feature type="compositionally biased region" description="Basic and acidic residues" evidence="1">
    <location>
        <begin position="46"/>
        <end position="56"/>
    </location>
</feature>
<dbReference type="RefSeq" id="XP_014915290.1">
    <property type="nucleotide sequence ID" value="XM_015059804.1"/>
</dbReference>
<dbReference type="Ensembl" id="ENSPLAT00000019923.1">
    <property type="protein sequence ID" value="ENSPLAP00000012293.1"/>
    <property type="gene ID" value="ENSPLAG00000015551.1"/>
</dbReference>
<dbReference type="GO" id="GO:0006974">
    <property type="term" value="P:DNA damage response"/>
    <property type="evidence" value="ECO:0007669"/>
    <property type="project" value="TreeGrafter"/>
</dbReference>